<evidence type="ECO:0000256" key="1">
    <source>
        <dbReference type="ARBA" id="ARBA00004651"/>
    </source>
</evidence>
<dbReference type="GO" id="GO:0005886">
    <property type="term" value="C:plasma membrane"/>
    <property type="evidence" value="ECO:0007669"/>
    <property type="project" value="UniProtKB-SubCell"/>
</dbReference>
<dbReference type="SUPFAM" id="SSF55073">
    <property type="entry name" value="Nucleotide cyclase"/>
    <property type="match status" value="1"/>
</dbReference>
<dbReference type="PROSITE" id="PS50887">
    <property type="entry name" value="GGDEF"/>
    <property type="match status" value="1"/>
</dbReference>
<dbReference type="OrthoDB" id="9805474at2"/>
<accession>U4R4H8</accession>
<name>U4R4H8_9FIRM</name>
<dbReference type="GO" id="GO:0043709">
    <property type="term" value="P:cell adhesion involved in single-species biofilm formation"/>
    <property type="evidence" value="ECO:0007669"/>
    <property type="project" value="TreeGrafter"/>
</dbReference>
<reference evidence="8 9" key="1">
    <citation type="journal article" date="2013" name="Genome Announc.">
        <title>Draft Genome Sequence of the Cellulolytic Bacterium Clostridium papyrosolvens C7 (ATCC 700395).</title>
        <authorList>
            <person name="Zepeda V."/>
            <person name="Dassa B."/>
            <person name="Borovok I."/>
            <person name="Lamed R."/>
            <person name="Bayer E.A."/>
            <person name="Cate J.H."/>
        </authorList>
    </citation>
    <scope>NUCLEOTIDE SEQUENCE [LARGE SCALE GENOMIC DNA]</scope>
    <source>
        <strain evidence="8 9">C7</strain>
    </source>
</reference>
<dbReference type="GO" id="GO:0000155">
    <property type="term" value="F:phosphorelay sensor kinase activity"/>
    <property type="evidence" value="ECO:0007669"/>
    <property type="project" value="InterPro"/>
</dbReference>
<dbReference type="Gene3D" id="3.30.70.270">
    <property type="match status" value="1"/>
</dbReference>
<feature type="transmembrane region" description="Helical" evidence="6">
    <location>
        <begin position="35"/>
        <end position="56"/>
    </location>
</feature>
<dbReference type="PATRIC" id="fig|1330534.3.peg.1288"/>
<feature type="domain" description="GGDEF" evidence="7">
    <location>
        <begin position="227"/>
        <end position="361"/>
    </location>
</feature>
<dbReference type="GO" id="GO:1902201">
    <property type="term" value="P:negative regulation of bacterial-type flagellum-dependent cell motility"/>
    <property type="evidence" value="ECO:0007669"/>
    <property type="project" value="TreeGrafter"/>
</dbReference>
<dbReference type="PANTHER" id="PTHR45138">
    <property type="entry name" value="REGULATORY COMPONENTS OF SENSORY TRANSDUCTION SYSTEM"/>
    <property type="match status" value="1"/>
</dbReference>
<protein>
    <submittedName>
        <fullName evidence="8">Diguanylate cyclase</fullName>
    </submittedName>
</protein>
<comment type="caution">
    <text evidence="8">The sequence shown here is derived from an EMBL/GenBank/DDBJ whole genome shotgun (WGS) entry which is preliminary data.</text>
</comment>
<comment type="subcellular location">
    <subcellularLocation>
        <location evidence="1">Cell membrane</location>
        <topology evidence="1">Multi-pass membrane protein</topology>
    </subcellularLocation>
</comment>
<dbReference type="Pfam" id="PF00990">
    <property type="entry name" value="GGDEF"/>
    <property type="match status" value="1"/>
</dbReference>
<keyword evidence="3 6" id="KW-0812">Transmembrane</keyword>
<dbReference type="InterPro" id="IPR029787">
    <property type="entry name" value="Nucleotide_cyclase"/>
</dbReference>
<evidence type="ECO:0000313" key="9">
    <source>
        <dbReference type="Proteomes" id="UP000016860"/>
    </source>
</evidence>
<dbReference type="Pfam" id="PF07694">
    <property type="entry name" value="5TM-5TMR_LYT"/>
    <property type="match status" value="1"/>
</dbReference>
<feature type="transmembrane region" description="Helical" evidence="6">
    <location>
        <begin position="103"/>
        <end position="121"/>
    </location>
</feature>
<dbReference type="SMART" id="SM00267">
    <property type="entry name" value="GGDEF"/>
    <property type="match status" value="1"/>
</dbReference>
<dbReference type="NCBIfam" id="TIGR00254">
    <property type="entry name" value="GGDEF"/>
    <property type="match status" value="1"/>
</dbReference>
<keyword evidence="2" id="KW-1003">Cell membrane</keyword>
<dbReference type="EMBL" id="ATAY01000022">
    <property type="protein sequence ID" value="EPR12940.1"/>
    <property type="molecule type" value="Genomic_DNA"/>
</dbReference>
<feature type="transmembrane region" description="Helical" evidence="6">
    <location>
        <begin position="157"/>
        <end position="177"/>
    </location>
</feature>
<dbReference type="Proteomes" id="UP000016860">
    <property type="component" value="Unassembled WGS sequence"/>
</dbReference>
<evidence type="ECO:0000313" key="8">
    <source>
        <dbReference type="EMBL" id="EPR12940.1"/>
    </source>
</evidence>
<dbReference type="STRING" id="1330534.L323_06470"/>
<dbReference type="CDD" id="cd01949">
    <property type="entry name" value="GGDEF"/>
    <property type="match status" value="1"/>
</dbReference>
<evidence type="ECO:0000256" key="3">
    <source>
        <dbReference type="ARBA" id="ARBA00022692"/>
    </source>
</evidence>
<evidence type="ECO:0000256" key="5">
    <source>
        <dbReference type="ARBA" id="ARBA00023136"/>
    </source>
</evidence>
<feature type="transmembrane region" description="Helical" evidence="6">
    <location>
        <begin position="5"/>
        <end position="23"/>
    </location>
</feature>
<dbReference type="InterPro" id="IPR043128">
    <property type="entry name" value="Rev_trsase/Diguanyl_cyclase"/>
</dbReference>
<dbReference type="GO" id="GO:0071555">
    <property type="term" value="P:cell wall organization"/>
    <property type="evidence" value="ECO:0007669"/>
    <property type="project" value="InterPro"/>
</dbReference>
<evidence type="ECO:0000256" key="6">
    <source>
        <dbReference type="SAM" id="Phobius"/>
    </source>
</evidence>
<keyword evidence="4 6" id="KW-1133">Transmembrane helix</keyword>
<evidence type="ECO:0000256" key="2">
    <source>
        <dbReference type="ARBA" id="ARBA00022475"/>
    </source>
</evidence>
<evidence type="ECO:0000259" key="7">
    <source>
        <dbReference type="PROSITE" id="PS50887"/>
    </source>
</evidence>
<dbReference type="InterPro" id="IPR050469">
    <property type="entry name" value="Diguanylate_Cyclase"/>
</dbReference>
<dbReference type="FunFam" id="3.30.70.270:FF:000001">
    <property type="entry name" value="Diguanylate cyclase domain protein"/>
    <property type="match status" value="1"/>
</dbReference>
<organism evidence="8 9">
    <name type="scientific">Ruminiclostridium papyrosolvens C7</name>
    <dbReference type="NCBI Taxonomy" id="1330534"/>
    <lineage>
        <taxon>Bacteria</taxon>
        <taxon>Bacillati</taxon>
        <taxon>Bacillota</taxon>
        <taxon>Clostridia</taxon>
        <taxon>Eubacteriales</taxon>
        <taxon>Oscillospiraceae</taxon>
        <taxon>Ruminiclostridium</taxon>
    </lineage>
</organism>
<feature type="transmembrane region" description="Helical" evidence="6">
    <location>
        <begin position="133"/>
        <end position="151"/>
    </location>
</feature>
<evidence type="ECO:0000256" key="4">
    <source>
        <dbReference type="ARBA" id="ARBA00022989"/>
    </source>
</evidence>
<dbReference type="InterPro" id="IPR011620">
    <property type="entry name" value="Sig_transdc_His_kinase_LytS_TM"/>
</dbReference>
<dbReference type="RefSeq" id="WP_020814863.1">
    <property type="nucleotide sequence ID" value="NZ_ATAY01000022.1"/>
</dbReference>
<dbReference type="PANTHER" id="PTHR45138:SF9">
    <property type="entry name" value="DIGUANYLATE CYCLASE DGCM-RELATED"/>
    <property type="match status" value="1"/>
</dbReference>
<dbReference type="InterPro" id="IPR000160">
    <property type="entry name" value="GGDEF_dom"/>
</dbReference>
<gene>
    <name evidence="8" type="ORF">L323_06470</name>
</gene>
<dbReference type="AlphaFoldDB" id="U4R4H8"/>
<keyword evidence="5 6" id="KW-0472">Membrane</keyword>
<feature type="transmembrane region" description="Helical" evidence="6">
    <location>
        <begin position="68"/>
        <end position="97"/>
    </location>
</feature>
<sequence length="364" mass="40949">MLSDLIINAAILISFLSIANQFYRDRDAEIQSRPIFKLLAGVVCGILGVLLIWYSVRIQNKTLVDFRNIATLLAATVGGGLSAVVSGLVMGGFRIAYFGLNKYSEAGAVVIILVTVGISLIFKTRRPLGKKWLVSTIYMTIVSCGVYFYIFQKNISILFAIYPYFILGTFVVSYTVYKYMIYLNNMSLLFIKLKEESTKDYLTGLNNVREFNKLFRLVIEKAVSTNQKFSLLLIDIDFFKKINDTHGHQAGDKVLKEIGKILRQNCRADDKISRNGGEEFSILLENASNSKAIEIAERIRKIIAENEFEISYGRNINITVSIGISSYPETVTDITQIIERADDALYKAKRTGRNLVVSDKVISE</sequence>
<proteinExistence type="predicted"/>
<dbReference type="GO" id="GO:0052621">
    <property type="term" value="F:diguanylate cyclase activity"/>
    <property type="evidence" value="ECO:0007669"/>
    <property type="project" value="TreeGrafter"/>
</dbReference>